<feature type="transmembrane region" description="Helical" evidence="6">
    <location>
        <begin position="453"/>
        <end position="474"/>
    </location>
</feature>
<evidence type="ECO:0000256" key="4">
    <source>
        <dbReference type="ARBA" id="ARBA00023136"/>
    </source>
</evidence>
<feature type="transmembrane region" description="Helical" evidence="6">
    <location>
        <begin position="372"/>
        <end position="397"/>
    </location>
</feature>
<dbReference type="PROSITE" id="PS50850">
    <property type="entry name" value="MFS"/>
    <property type="match status" value="1"/>
</dbReference>
<sequence>MDHNGAFTVDDNVDTVHKVRARRSIIGENTMLVSGGIASHANGSSHTEESEESPLLSRRSTARNESAAMNEASASSSWPDWDHLPWYRQPSPYWLLFPFLFSALAFGGILVPKTNLILALICREYFADQAVSSHPDFHFIAGYGSVGDAEDICRNADVQQRVSLFLFQGSLISGILAAIIAPKLGALSDRYGRKPIMCITNLGMLLGEVLTILAAKYPETFPVKWLLLGYFFDGLCGSFIASMSLSHSYATDCTPPERRNIVFGYFHGCLFTGIALGPLFAGYLVKWTGNNIVMFYVALGCHIFFLIFLILLVPESLSKARQTTAREKHRMEMESHSGSSWIQRLRYYNLFEPLKILYPTGPGSSPAVRRNLLLLATVDTIIFGVAMGALSIVIVYSNYMFGWKTYEQSMFMTIVNTSRVFCLLVVLPAITLLYRRKHGERGGRPASQSGTDLFDLTVLRVAILFDALGFLGYASSKAGWTFMASGALAAVGGMGSPTLQAAQTKHIPPDRIGQLLGAMGLLHAVARVVAPLVFNGIYMATVKTFPQTVFVTLTAMFVLAFVVSWFVKPGVKLDDDSDIYRQHSSNDDNDEADVGT</sequence>
<dbReference type="OrthoDB" id="3026777at2759"/>
<dbReference type="AlphaFoldDB" id="A0A0D2A5Z1"/>
<dbReference type="InterPro" id="IPR011701">
    <property type="entry name" value="MFS"/>
</dbReference>
<name>A0A0D2A5Z1_9PEZI</name>
<keyword evidence="9" id="KW-1185">Reference proteome</keyword>
<dbReference type="PROSITE" id="PS00216">
    <property type="entry name" value="SUGAR_TRANSPORT_1"/>
    <property type="match status" value="1"/>
</dbReference>
<feature type="transmembrane region" description="Helical" evidence="6">
    <location>
        <begin position="409"/>
        <end position="433"/>
    </location>
</feature>
<comment type="subcellular location">
    <subcellularLocation>
        <location evidence="1">Membrane</location>
        <topology evidence="1">Multi-pass membrane protein</topology>
    </subcellularLocation>
</comment>
<dbReference type="Pfam" id="PF07690">
    <property type="entry name" value="MFS_1"/>
    <property type="match status" value="1"/>
</dbReference>
<keyword evidence="2 6" id="KW-0812">Transmembrane</keyword>
<dbReference type="SUPFAM" id="SSF103473">
    <property type="entry name" value="MFS general substrate transporter"/>
    <property type="match status" value="1"/>
</dbReference>
<dbReference type="Proteomes" id="UP000053259">
    <property type="component" value="Unassembled WGS sequence"/>
</dbReference>
<dbReference type="VEuPathDB" id="FungiDB:PV09_06638"/>
<evidence type="ECO:0000256" key="2">
    <source>
        <dbReference type="ARBA" id="ARBA00022692"/>
    </source>
</evidence>
<feature type="transmembrane region" description="Helical" evidence="6">
    <location>
        <begin position="520"/>
        <end position="541"/>
    </location>
</feature>
<dbReference type="RefSeq" id="XP_016212022.1">
    <property type="nucleotide sequence ID" value="XM_016360310.1"/>
</dbReference>
<feature type="domain" description="Major facilitator superfamily (MFS) profile" evidence="7">
    <location>
        <begin position="100"/>
        <end position="572"/>
    </location>
</feature>
<gene>
    <name evidence="8" type="ORF">PV09_06638</name>
</gene>
<dbReference type="GeneID" id="27314611"/>
<proteinExistence type="predicted"/>
<feature type="transmembrane region" description="Helical" evidence="6">
    <location>
        <begin position="164"/>
        <end position="184"/>
    </location>
</feature>
<feature type="transmembrane region" description="Helical" evidence="6">
    <location>
        <begin position="227"/>
        <end position="250"/>
    </location>
</feature>
<accession>A0A0D2A5Z1</accession>
<dbReference type="EMBL" id="KN847551">
    <property type="protein sequence ID" value="KIW02153.1"/>
    <property type="molecule type" value="Genomic_DNA"/>
</dbReference>
<keyword evidence="3 6" id="KW-1133">Transmembrane helix</keyword>
<evidence type="ECO:0000313" key="9">
    <source>
        <dbReference type="Proteomes" id="UP000053259"/>
    </source>
</evidence>
<feature type="transmembrane region" description="Helical" evidence="6">
    <location>
        <begin position="262"/>
        <end position="281"/>
    </location>
</feature>
<feature type="region of interest" description="Disordered" evidence="5">
    <location>
        <begin position="37"/>
        <end position="77"/>
    </location>
</feature>
<dbReference type="GO" id="GO:0016020">
    <property type="term" value="C:membrane"/>
    <property type="evidence" value="ECO:0007669"/>
    <property type="project" value="UniProtKB-SubCell"/>
</dbReference>
<dbReference type="PANTHER" id="PTHR23507">
    <property type="entry name" value="ZGC:174356"/>
    <property type="match status" value="1"/>
</dbReference>
<dbReference type="InParanoid" id="A0A0D2A5Z1"/>
<evidence type="ECO:0000259" key="7">
    <source>
        <dbReference type="PROSITE" id="PS50850"/>
    </source>
</evidence>
<keyword evidence="4 6" id="KW-0472">Membrane</keyword>
<evidence type="ECO:0000256" key="1">
    <source>
        <dbReference type="ARBA" id="ARBA00004141"/>
    </source>
</evidence>
<feature type="transmembrane region" description="Helical" evidence="6">
    <location>
        <begin position="547"/>
        <end position="567"/>
    </location>
</feature>
<dbReference type="PANTHER" id="PTHR23507:SF40">
    <property type="entry name" value="TETRACYCLINE-EFFLUX TRANSPORTER"/>
    <property type="match status" value="1"/>
</dbReference>
<dbReference type="Gene3D" id="1.20.1250.20">
    <property type="entry name" value="MFS general substrate transporter like domains"/>
    <property type="match status" value="1"/>
</dbReference>
<evidence type="ECO:0000256" key="3">
    <source>
        <dbReference type="ARBA" id="ARBA00022989"/>
    </source>
</evidence>
<feature type="transmembrane region" description="Helical" evidence="6">
    <location>
        <begin position="480"/>
        <end position="499"/>
    </location>
</feature>
<dbReference type="GO" id="GO:0022857">
    <property type="term" value="F:transmembrane transporter activity"/>
    <property type="evidence" value="ECO:0007669"/>
    <property type="project" value="InterPro"/>
</dbReference>
<dbReference type="STRING" id="253628.A0A0D2A5Z1"/>
<evidence type="ECO:0000256" key="6">
    <source>
        <dbReference type="SAM" id="Phobius"/>
    </source>
</evidence>
<dbReference type="InterPro" id="IPR020846">
    <property type="entry name" value="MFS_dom"/>
</dbReference>
<organism evidence="8 9">
    <name type="scientific">Verruconis gallopava</name>
    <dbReference type="NCBI Taxonomy" id="253628"/>
    <lineage>
        <taxon>Eukaryota</taxon>
        <taxon>Fungi</taxon>
        <taxon>Dikarya</taxon>
        <taxon>Ascomycota</taxon>
        <taxon>Pezizomycotina</taxon>
        <taxon>Dothideomycetes</taxon>
        <taxon>Pleosporomycetidae</taxon>
        <taxon>Venturiales</taxon>
        <taxon>Sympoventuriaceae</taxon>
        <taxon>Verruconis</taxon>
    </lineage>
</organism>
<dbReference type="InterPro" id="IPR036259">
    <property type="entry name" value="MFS_trans_sf"/>
</dbReference>
<feature type="transmembrane region" description="Helical" evidence="6">
    <location>
        <begin position="93"/>
        <end position="111"/>
    </location>
</feature>
<evidence type="ECO:0000313" key="8">
    <source>
        <dbReference type="EMBL" id="KIW02153.1"/>
    </source>
</evidence>
<dbReference type="InterPro" id="IPR005829">
    <property type="entry name" value="Sugar_transporter_CS"/>
</dbReference>
<evidence type="ECO:0000256" key="5">
    <source>
        <dbReference type="SAM" id="MobiDB-lite"/>
    </source>
</evidence>
<feature type="transmembrane region" description="Helical" evidence="6">
    <location>
        <begin position="293"/>
        <end position="313"/>
    </location>
</feature>
<feature type="transmembrane region" description="Helical" evidence="6">
    <location>
        <begin position="196"/>
        <end position="215"/>
    </location>
</feature>
<protein>
    <recommendedName>
        <fullName evidence="7">Major facilitator superfamily (MFS) profile domain-containing protein</fullName>
    </recommendedName>
</protein>
<dbReference type="FunCoup" id="A0A0D2A5Z1">
    <property type="interactions" value="84"/>
</dbReference>
<reference evidence="8 9" key="1">
    <citation type="submission" date="2015-01" db="EMBL/GenBank/DDBJ databases">
        <title>The Genome Sequence of Ochroconis gallopava CBS43764.</title>
        <authorList>
            <consortium name="The Broad Institute Genomics Platform"/>
            <person name="Cuomo C."/>
            <person name="de Hoog S."/>
            <person name="Gorbushina A."/>
            <person name="Stielow B."/>
            <person name="Teixiera M."/>
            <person name="Abouelleil A."/>
            <person name="Chapman S.B."/>
            <person name="Priest M."/>
            <person name="Young S.K."/>
            <person name="Wortman J."/>
            <person name="Nusbaum C."/>
            <person name="Birren B."/>
        </authorList>
    </citation>
    <scope>NUCLEOTIDE SEQUENCE [LARGE SCALE GENOMIC DNA]</scope>
    <source>
        <strain evidence="8 9">CBS 43764</strain>
    </source>
</reference>
<feature type="compositionally biased region" description="Low complexity" evidence="5">
    <location>
        <begin position="53"/>
        <end position="77"/>
    </location>
</feature>